<feature type="signal peptide" evidence="1">
    <location>
        <begin position="1"/>
        <end position="21"/>
    </location>
</feature>
<dbReference type="EMBL" id="JBHSKT010000001">
    <property type="protein sequence ID" value="MFC5269327.1"/>
    <property type="molecule type" value="Genomic_DNA"/>
</dbReference>
<keyword evidence="1" id="KW-0732">Signal</keyword>
<protein>
    <submittedName>
        <fullName evidence="2">Uncharacterized protein</fullName>
    </submittedName>
</protein>
<accession>A0ABW0E4T1</accession>
<organism evidence="2 3">
    <name type="scientific">Adhaeribacter terreus</name>
    <dbReference type="NCBI Taxonomy" id="529703"/>
    <lineage>
        <taxon>Bacteria</taxon>
        <taxon>Pseudomonadati</taxon>
        <taxon>Bacteroidota</taxon>
        <taxon>Cytophagia</taxon>
        <taxon>Cytophagales</taxon>
        <taxon>Hymenobacteraceae</taxon>
        <taxon>Adhaeribacter</taxon>
    </lineage>
</organism>
<proteinExistence type="predicted"/>
<dbReference type="Proteomes" id="UP001596161">
    <property type="component" value="Unassembled WGS sequence"/>
</dbReference>
<reference evidence="3" key="1">
    <citation type="journal article" date="2019" name="Int. J. Syst. Evol. Microbiol.">
        <title>The Global Catalogue of Microorganisms (GCM) 10K type strain sequencing project: providing services to taxonomists for standard genome sequencing and annotation.</title>
        <authorList>
            <consortium name="The Broad Institute Genomics Platform"/>
            <consortium name="The Broad Institute Genome Sequencing Center for Infectious Disease"/>
            <person name="Wu L."/>
            <person name="Ma J."/>
        </authorList>
    </citation>
    <scope>NUCLEOTIDE SEQUENCE [LARGE SCALE GENOMIC DNA]</scope>
    <source>
        <strain evidence="3">KACC 12602</strain>
    </source>
</reference>
<dbReference type="SUPFAM" id="SSF103515">
    <property type="entry name" value="Autotransporter"/>
    <property type="match status" value="1"/>
</dbReference>
<gene>
    <name evidence="2" type="ORF">ACFPIB_01815</name>
</gene>
<evidence type="ECO:0000313" key="3">
    <source>
        <dbReference type="Proteomes" id="UP001596161"/>
    </source>
</evidence>
<comment type="caution">
    <text evidence="2">The sequence shown here is derived from an EMBL/GenBank/DDBJ whole genome shotgun (WGS) entry which is preliminary data.</text>
</comment>
<dbReference type="InterPro" id="IPR036709">
    <property type="entry name" value="Autotransporte_beta_dom_sf"/>
</dbReference>
<feature type="chain" id="PRO_5046006646" evidence="1">
    <location>
        <begin position="22"/>
        <end position="378"/>
    </location>
</feature>
<keyword evidence="3" id="KW-1185">Reference proteome</keyword>
<evidence type="ECO:0000256" key="1">
    <source>
        <dbReference type="SAM" id="SignalP"/>
    </source>
</evidence>
<name>A0ABW0E4T1_9BACT</name>
<evidence type="ECO:0000313" key="2">
    <source>
        <dbReference type="EMBL" id="MFC5269327.1"/>
    </source>
</evidence>
<dbReference type="RefSeq" id="WP_378015706.1">
    <property type="nucleotide sequence ID" value="NZ_JBHSKT010000001.1"/>
</dbReference>
<sequence length="378" mass="43251">MLRKLFAIIVPFLLLAKPVCAQFKPLELGPSYKKWEDGPLSLSDFKGKPLAVAPMGSEFLYSIFYKAEKEKIGDSTVLILGVTAFMDREQSWIHDSVKTDLTLKFNQAIFNYLEFHERILQQKLMSIQHINEAPNLAQQELRAFRELMARYQVETNKGWKEKEVNSWLHRSYQQLDSVEKIKLPAFRISNFGMGLHYSLNHSSLGGDLNKIFSNALGFGFGFDFSFKNAVVFLNPNVGYGKLEKAYTGVYDWPDGLNYGLVQVGAGFGVTVLDNAKWRITPFAGPAFVSFSVDDKANPERYDKQYLTDNTYNLGVNIDWKLRHQLSFIPSLFGREKSDYGIRTRFIMYPVQYAGNLNGSVYNLSFAFYLNGRFIKLKT</sequence>